<keyword evidence="2" id="KW-1185">Reference proteome</keyword>
<name>A0A556CB57_BREAU</name>
<dbReference type="EMBL" id="VLTK01000008">
    <property type="protein sequence ID" value="TSI14647.1"/>
    <property type="molecule type" value="Genomic_DNA"/>
</dbReference>
<proteinExistence type="predicted"/>
<dbReference type="Proteomes" id="UP000316406">
    <property type="component" value="Unassembled WGS sequence"/>
</dbReference>
<dbReference type="AlphaFoldDB" id="A0A556CB57"/>
<dbReference type="OrthoDB" id="3216707at2"/>
<accession>A0A556CB57</accession>
<protein>
    <submittedName>
        <fullName evidence="1">Uncharacterized protein</fullName>
    </submittedName>
</protein>
<evidence type="ECO:0000313" key="1">
    <source>
        <dbReference type="EMBL" id="TSI14647.1"/>
    </source>
</evidence>
<gene>
    <name evidence="1" type="ORF">FO013_14965</name>
</gene>
<reference evidence="1 2" key="1">
    <citation type="submission" date="2019-07" db="EMBL/GenBank/DDBJ databases">
        <title>Draft genome sequence of Brevibacterium aurantiacum XU54 isolated from Xinjiang China.</title>
        <authorList>
            <person name="Xu X."/>
        </authorList>
    </citation>
    <scope>NUCLEOTIDE SEQUENCE [LARGE SCALE GENOMIC DNA]</scope>
    <source>
        <strain evidence="1 2">XU54</strain>
    </source>
</reference>
<organism evidence="1 2">
    <name type="scientific">Brevibacterium aurantiacum</name>
    <dbReference type="NCBI Taxonomy" id="273384"/>
    <lineage>
        <taxon>Bacteria</taxon>
        <taxon>Bacillati</taxon>
        <taxon>Actinomycetota</taxon>
        <taxon>Actinomycetes</taxon>
        <taxon>Micrococcales</taxon>
        <taxon>Brevibacteriaceae</taxon>
        <taxon>Brevibacterium</taxon>
    </lineage>
</organism>
<sequence>MSRLGLHRTRSGGYRKYLRTQAWHWRRQRWFRDRRAEGVEPACQVCGVRLEDAGTLDLHHVSYDGVTEHKDGTWSAQEADGDLMPLCREDHQAVHRVMDRRREFFGWNRYRATVVIVAHLKRLKGTRNGG</sequence>
<evidence type="ECO:0000313" key="2">
    <source>
        <dbReference type="Proteomes" id="UP000316406"/>
    </source>
</evidence>
<comment type="caution">
    <text evidence="1">The sequence shown here is derived from an EMBL/GenBank/DDBJ whole genome shotgun (WGS) entry which is preliminary data.</text>
</comment>